<dbReference type="AlphaFoldDB" id="H8L5R9"/>
<evidence type="ECO:0000256" key="1">
    <source>
        <dbReference type="SAM" id="Phobius"/>
    </source>
</evidence>
<keyword evidence="1" id="KW-1133">Transmembrane helix</keyword>
<dbReference type="HOGENOM" id="CLU_054568_0_1_6"/>
<feature type="transmembrane region" description="Helical" evidence="1">
    <location>
        <begin position="29"/>
        <end position="52"/>
    </location>
</feature>
<accession>H8L5R9</accession>
<sequence>MTIQPPAPDRRWPVRRQDRTPLRLDRRRIYIVPSRAGMGWAALLATMFFGALNYMNNAALLLTCELATSMALTMVLSFRNLYWLELQSVSCRQAVAGEPAMLQVQLASSGRRRHRLQLDAGLQPSAWFGLAANLRPEPISLPVRFPSRGWHALPPLQLRTRWPLGLFTAWARLRLTEKILVWPAAEPAGPPLPMQAQHLQPSLPQHRPTHSPDMLRKYRPGDPPTHIAWKLLARSGEWHAKTSPASHPPDQLALHWSLTEGLPHEARIARLAHWLHQARQSGLAYSLELPTLNLPAGRDDRHYASCMNALACLP</sequence>
<organism evidence="2 3">
    <name type="scientific">Frateuria aurantia (strain ATCC 33424 / DSM 6220 / KCTC 2777 / LMG 1558 / NBRC 3245 / NCIMB 13370)</name>
    <name type="common">Acetobacter aurantius</name>
    <dbReference type="NCBI Taxonomy" id="767434"/>
    <lineage>
        <taxon>Bacteria</taxon>
        <taxon>Pseudomonadati</taxon>
        <taxon>Pseudomonadota</taxon>
        <taxon>Gammaproteobacteria</taxon>
        <taxon>Lysobacterales</taxon>
        <taxon>Rhodanobacteraceae</taxon>
        <taxon>Frateuria</taxon>
    </lineage>
</organism>
<evidence type="ECO:0000313" key="2">
    <source>
        <dbReference type="EMBL" id="AFC85819.1"/>
    </source>
</evidence>
<keyword evidence="1" id="KW-0472">Membrane</keyword>
<protein>
    <submittedName>
        <fullName evidence="2">Uncharacterized protein</fullName>
    </submittedName>
</protein>
<reference evidence="2" key="1">
    <citation type="submission" date="2012-02" db="EMBL/GenBank/DDBJ databases">
        <title>The complete genome of Frateuria aurantia DSM 6220.</title>
        <authorList>
            <consortium name="US DOE Joint Genome Institute (JGI-PGF)"/>
            <person name="Lucas S."/>
            <person name="Copeland A."/>
            <person name="Lapidus A."/>
            <person name="Glavina del Rio T."/>
            <person name="Dalin E."/>
            <person name="Tice H."/>
            <person name="Bruce D."/>
            <person name="Goodwin L."/>
            <person name="Pitluck S."/>
            <person name="Peters L."/>
            <person name="Ovchinnikova G."/>
            <person name="Teshima H."/>
            <person name="Kyrpides N."/>
            <person name="Mavromatis K."/>
            <person name="Ivanova N."/>
            <person name="Brettin T."/>
            <person name="Detter J.C."/>
            <person name="Han C."/>
            <person name="Larimer F."/>
            <person name="Land M."/>
            <person name="Hauser L."/>
            <person name="Markowitz V."/>
            <person name="Cheng J.-F."/>
            <person name="Hugenholtz P."/>
            <person name="Woyke T."/>
            <person name="Wu D."/>
            <person name="Brambilla E."/>
            <person name="Klenk H.-P."/>
            <person name="Eisen J.A."/>
        </authorList>
    </citation>
    <scope>NUCLEOTIDE SEQUENCE</scope>
    <source>
        <strain evidence="2">DSM 6220</strain>
    </source>
</reference>
<evidence type="ECO:0000313" key="3">
    <source>
        <dbReference type="Proteomes" id="UP000005234"/>
    </source>
</evidence>
<keyword evidence="3" id="KW-1185">Reference proteome</keyword>
<name>H8L5R9_FRAAD</name>
<dbReference type="PANTHER" id="PTHR34351">
    <property type="entry name" value="SLR1927 PROTEIN-RELATED"/>
    <property type="match status" value="1"/>
</dbReference>
<dbReference type="KEGG" id="fau:Fraau_1389"/>
<dbReference type="Proteomes" id="UP000005234">
    <property type="component" value="Chromosome"/>
</dbReference>
<dbReference type="STRING" id="767434.Fraau_1389"/>
<proteinExistence type="predicted"/>
<keyword evidence="1" id="KW-0812">Transmembrane</keyword>
<gene>
    <name evidence="2" type="ordered locus">Fraau_1389</name>
</gene>
<dbReference type="PANTHER" id="PTHR34351:SF1">
    <property type="entry name" value="SLR1927 PROTEIN"/>
    <property type="match status" value="1"/>
</dbReference>
<dbReference type="EMBL" id="CP003350">
    <property type="protein sequence ID" value="AFC85819.1"/>
    <property type="molecule type" value="Genomic_DNA"/>
</dbReference>
<dbReference type="OrthoDB" id="5298497at2"/>
<dbReference type="RefSeq" id="WP_014402824.1">
    <property type="nucleotide sequence ID" value="NC_017033.1"/>
</dbReference>
<dbReference type="eggNOG" id="COG1721">
    <property type="taxonomic scope" value="Bacteria"/>
</dbReference>